<protein>
    <recommendedName>
        <fullName evidence="4">Cytochrome P450</fullName>
    </recommendedName>
</protein>
<organism evidence="2 3">
    <name type="scientific">Kingdonia uniflora</name>
    <dbReference type="NCBI Taxonomy" id="39325"/>
    <lineage>
        <taxon>Eukaryota</taxon>
        <taxon>Viridiplantae</taxon>
        <taxon>Streptophyta</taxon>
        <taxon>Embryophyta</taxon>
        <taxon>Tracheophyta</taxon>
        <taxon>Spermatophyta</taxon>
        <taxon>Magnoliopsida</taxon>
        <taxon>Ranunculales</taxon>
        <taxon>Circaeasteraceae</taxon>
        <taxon>Kingdonia</taxon>
    </lineage>
</organism>
<dbReference type="GO" id="GO:0016705">
    <property type="term" value="F:oxidoreductase activity, acting on paired donors, with incorporation or reduction of molecular oxygen"/>
    <property type="evidence" value="ECO:0007669"/>
    <property type="project" value="InterPro"/>
</dbReference>
<dbReference type="InterPro" id="IPR001128">
    <property type="entry name" value="Cyt_P450"/>
</dbReference>
<feature type="transmembrane region" description="Helical" evidence="1">
    <location>
        <begin position="30"/>
        <end position="48"/>
    </location>
</feature>
<evidence type="ECO:0008006" key="4">
    <source>
        <dbReference type="Google" id="ProtNLM"/>
    </source>
</evidence>
<evidence type="ECO:0000313" key="3">
    <source>
        <dbReference type="Proteomes" id="UP000541444"/>
    </source>
</evidence>
<dbReference type="Gene3D" id="1.10.630.10">
    <property type="entry name" value="Cytochrome P450"/>
    <property type="match status" value="1"/>
</dbReference>
<keyword evidence="1" id="KW-1133">Transmembrane helix</keyword>
<dbReference type="InterPro" id="IPR002401">
    <property type="entry name" value="Cyt_P450_E_grp-I"/>
</dbReference>
<keyword evidence="3" id="KW-1185">Reference proteome</keyword>
<dbReference type="AlphaFoldDB" id="A0A7J7LXB0"/>
<accession>A0A7J7LXB0</accession>
<dbReference type="Pfam" id="PF00067">
    <property type="entry name" value="p450"/>
    <property type="match status" value="1"/>
</dbReference>
<reference evidence="2 3" key="1">
    <citation type="journal article" date="2020" name="IScience">
        <title>Genome Sequencing of the Endangered Kingdonia uniflora (Circaeasteraceae, Ranunculales) Reveals Potential Mechanisms of Evolutionary Specialization.</title>
        <authorList>
            <person name="Sun Y."/>
            <person name="Deng T."/>
            <person name="Zhang A."/>
            <person name="Moore M.J."/>
            <person name="Landis J.B."/>
            <person name="Lin N."/>
            <person name="Zhang H."/>
            <person name="Zhang X."/>
            <person name="Huang J."/>
            <person name="Zhang X."/>
            <person name="Sun H."/>
            <person name="Wang H."/>
        </authorList>
    </citation>
    <scope>NUCLEOTIDE SEQUENCE [LARGE SCALE GENOMIC DNA]</scope>
    <source>
        <strain evidence="2">TB1705</strain>
        <tissue evidence="2">Leaf</tissue>
    </source>
</reference>
<keyword evidence="1" id="KW-0472">Membrane</keyword>
<keyword evidence="1" id="KW-0812">Transmembrane</keyword>
<dbReference type="OrthoDB" id="2789670at2759"/>
<dbReference type="GO" id="GO:0020037">
    <property type="term" value="F:heme binding"/>
    <property type="evidence" value="ECO:0007669"/>
    <property type="project" value="InterPro"/>
</dbReference>
<dbReference type="PANTHER" id="PTHR47951:SF7">
    <property type="entry name" value="FLAVONOID 3',5'-HYDROXYLASE-LIKE ISOFORM X1"/>
    <property type="match status" value="1"/>
</dbReference>
<evidence type="ECO:0000313" key="2">
    <source>
        <dbReference type="EMBL" id="KAF6147239.1"/>
    </source>
</evidence>
<dbReference type="GO" id="GO:0044550">
    <property type="term" value="P:secondary metabolite biosynthetic process"/>
    <property type="evidence" value="ECO:0007669"/>
    <property type="project" value="UniProtKB-ARBA"/>
</dbReference>
<dbReference type="PRINTS" id="PR00463">
    <property type="entry name" value="EP450I"/>
</dbReference>
<sequence>MAPDLANKVLGRIQETCSWRWKANNPNHELIRRVLTVFLAIFAITWYYTSTTRKIQLPPGPRGLPIFGSLPFVDPKIHVYFTKLAKVYGPIFKVKLGRKLCVVLSSADVAKEVLKVKDYIFANRDPIRLALLISYNASDIVFAPYCAEWRMLRMVFTQENMSKMSLNATYGLRQQEVRGTLAIFIPKTHKSS</sequence>
<dbReference type="GO" id="GO:0004497">
    <property type="term" value="F:monooxygenase activity"/>
    <property type="evidence" value="ECO:0007669"/>
    <property type="project" value="InterPro"/>
</dbReference>
<proteinExistence type="predicted"/>
<dbReference type="InterPro" id="IPR036396">
    <property type="entry name" value="Cyt_P450_sf"/>
</dbReference>
<dbReference type="GO" id="GO:0005506">
    <property type="term" value="F:iron ion binding"/>
    <property type="evidence" value="ECO:0007669"/>
    <property type="project" value="InterPro"/>
</dbReference>
<dbReference type="PANTHER" id="PTHR47951">
    <property type="entry name" value="OS08G0547900 PROTEIN"/>
    <property type="match status" value="1"/>
</dbReference>
<dbReference type="SUPFAM" id="SSF48264">
    <property type="entry name" value="Cytochrome P450"/>
    <property type="match status" value="1"/>
</dbReference>
<dbReference type="EMBL" id="JACGCM010001933">
    <property type="protein sequence ID" value="KAF6147239.1"/>
    <property type="molecule type" value="Genomic_DNA"/>
</dbReference>
<dbReference type="Proteomes" id="UP000541444">
    <property type="component" value="Unassembled WGS sequence"/>
</dbReference>
<evidence type="ECO:0000256" key="1">
    <source>
        <dbReference type="SAM" id="Phobius"/>
    </source>
</evidence>
<gene>
    <name evidence="2" type="ORF">GIB67_039369</name>
</gene>
<name>A0A7J7LXB0_9MAGN</name>
<comment type="caution">
    <text evidence="2">The sequence shown here is derived from an EMBL/GenBank/DDBJ whole genome shotgun (WGS) entry which is preliminary data.</text>
</comment>